<accession>A0ABV9G4J0</accession>
<feature type="chain" id="PRO_5046202650" description="Lipoprotein" evidence="1">
    <location>
        <begin position="22"/>
        <end position="188"/>
    </location>
</feature>
<comment type="caution">
    <text evidence="2">The sequence shown here is derived from an EMBL/GenBank/DDBJ whole genome shotgun (WGS) entry which is preliminary data.</text>
</comment>
<proteinExistence type="predicted"/>
<evidence type="ECO:0008006" key="4">
    <source>
        <dbReference type="Google" id="ProtNLM"/>
    </source>
</evidence>
<sequence length="188" mass="19683">MNRPTAASAGLFVLLVASVTAGCGTERTTDDAAASASYEAQRKAAERKHDRLFRDVAAVCSDRVATASPSTAAPAPTDPEARKYAENHAYKQALPLKGAALCRGQAHAKRITPALEGVRSEADLRSELTALGYPESTVEVYKTGGSLGFTFSVPEAGPCITGLLTSPVRVEAHGHYMEGGCREPKGGH</sequence>
<evidence type="ECO:0000256" key="1">
    <source>
        <dbReference type="SAM" id="SignalP"/>
    </source>
</evidence>
<evidence type="ECO:0000313" key="3">
    <source>
        <dbReference type="Proteomes" id="UP001595993"/>
    </source>
</evidence>
<dbReference type="Proteomes" id="UP001595993">
    <property type="component" value="Unassembled WGS sequence"/>
</dbReference>
<keyword evidence="3" id="KW-1185">Reference proteome</keyword>
<dbReference type="PROSITE" id="PS51257">
    <property type="entry name" value="PROKAR_LIPOPROTEIN"/>
    <property type="match status" value="1"/>
</dbReference>
<gene>
    <name evidence="2" type="ORF">ACFO9E_15500</name>
</gene>
<name>A0ABV9G4J0_9ACTN</name>
<feature type="signal peptide" evidence="1">
    <location>
        <begin position="1"/>
        <end position="21"/>
    </location>
</feature>
<dbReference type="EMBL" id="JBHSFE010000011">
    <property type="protein sequence ID" value="MFC4609213.1"/>
    <property type="molecule type" value="Genomic_DNA"/>
</dbReference>
<dbReference type="RefSeq" id="WP_381195670.1">
    <property type="nucleotide sequence ID" value="NZ_JBHSFE010000011.1"/>
</dbReference>
<keyword evidence="1" id="KW-0732">Signal</keyword>
<organism evidence="2 3">
    <name type="scientific">Streptomyces maoxianensis</name>
    <dbReference type="NCBI Taxonomy" id="1459942"/>
    <lineage>
        <taxon>Bacteria</taxon>
        <taxon>Bacillati</taxon>
        <taxon>Actinomycetota</taxon>
        <taxon>Actinomycetes</taxon>
        <taxon>Kitasatosporales</taxon>
        <taxon>Streptomycetaceae</taxon>
        <taxon>Streptomyces</taxon>
    </lineage>
</organism>
<protein>
    <recommendedName>
        <fullName evidence="4">Lipoprotein</fullName>
    </recommendedName>
</protein>
<evidence type="ECO:0000313" key="2">
    <source>
        <dbReference type="EMBL" id="MFC4609213.1"/>
    </source>
</evidence>
<reference evidence="3" key="1">
    <citation type="journal article" date="2019" name="Int. J. Syst. Evol. Microbiol.">
        <title>The Global Catalogue of Microorganisms (GCM) 10K type strain sequencing project: providing services to taxonomists for standard genome sequencing and annotation.</title>
        <authorList>
            <consortium name="The Broad Institute Genomics Platform"/>
            <consortium name="The Broad Institute Genome Sequencing Center for Infectious Disease"/>
            <person name="Wu L."/>
            <person name="Ma J."/>
        </authorList>
    </citation>
    <scope>NUCLEOTIDE SEQUENCE [LARGE SCALE GENOMIC DNA]</scope>
    <source>
        <strain evidence="3">CGMCC 4.7139</strain>
    </source>
</reference>